<sequence>MTTKPVTYRWGGLMELSTSEAVYRLGGQQKGAEDAILTVTNKYDIYQRWKVANVTSTVKRVRSEDDDERDIFVRNDSEKLVRQTEHLRPPVQKRLWNRQSLITLL</sequence>
<evidence type="ECO:0000313" key="1">
    <source>
        <dbReference type="EMBL" id="KAK9778583.1"/>
    </source>
</evidence>
<gene>
    <name evidence="1" type="ORF">SCAR479_04605</name>
</gene>
<organism evidence="1 2">
    <name type="scientific">Seiridium cardinale</name>
    <dbReference type="NCBI Taxonomy" id="138064"/>
    <lineage>
        <taxon>Eukaryota</taxon>
        <taxon>Fungi</taxon>
        <taxon>Dikarya</taxon>
        <taxon>Ascomycota</taxon>
        <taxon>Pezizomycotina</taxon>
        <taxon>Sordariomycetes</taxon>
        <taxon>Xylariomycetidae</taxon>
        <taxon>Amphisphaeriales</taxon>
        <taxon>Sporocadaceae</taxon>
        <taxon>Seiridium</taxon>
    </lineage>
</organism>
<protein>
    <submittedName>
        <fullName evidence="1">Uncharacterized protein</fullName>
    </submittedName>
</protein>
<proteinExistence type="predicted"/>
<dbReference type="EMBL" id="JARVKM010000015">
    <property type="protein sequence ID" value="KAK9778583.1"/>
    <property type="molecule type" value="Genomic_DNA"/>
</dbReference>
<dbReference type="Proteomes" id="UP001465668">
    <property type="component" value="Unassembled WGS sequence"/>
</dbReference>
<reference evidence="1 2" key="1">
    <citation type="submission" date="2024-02" db="EMBL/GenBank/DDBJ databases">
        <title>First draft genome assembly of two strains of Seiridium cardinale.</title>
        <authorList>
            <person name="Emiliani G."/>
            <person name="Scali E."/>
        </authorList>
    </citation>
    <scope>NUCLEOTIDE SEQUENCE [LARGE SCALE GENOMIC DNA]</scope>
    <source>
        <strain evidence="1 2">BM-138-000479</strain>
    </source>
</reference>
<keyword evidence="2" id="KW-1185">Reference proteome</keyword>
<accession>A0ABR2XXP0</accession>
<comment type="caution">
    <text evidence="1">The sequence shown here is derived from an EMBL/GenBank/DDBJ whole genome shotgun (WGS) entry which is preliminary data.</text>
</comment>
<name>A0ABR2XXP0_9PEZI</name>
<evidence type="ECO:0000313" key="2">
    <source>
        <dbReference type="Proteomes" id="UP001465668"/>
    </source>
</evidence>